<proteinExistence type="predicted"/>
<dbReference type="AlphaFoldDB" id="A0A6J1CW29"/>
<dbReference type="InterPro" id="IPR038975">
    <property type="entry name" value="THNL"/>
</dbReference>
<sequence>MENRRGKWGLSTVMVWLVVVSSVMTTAESTSFQECYATCFVICAITPGASFSECPLKCLQACIIPSFPIDDAAATATAADRRTHNHFFCKLGCAATLCTNFTTNHNPAEKKVGRCVDSCSRTCSMD</sequence>
<protein>
    <submittedName>
        <fullName evidence="3">Thionin-like protein 2</fullName>
    </submittedName>
</protein>
<keyword evidence="2" id="KW-1185">Reference proteome</keyword>
<accession>A0A6J1CW29</accession>
<evidence type="ECO:0000313" key="3">
    <source>
        <dbReference type="RefSeq" id="XP_022146010.1"/>
    </source>
</evidence>
<dbReference type="KEGG" id="mcha:111015320"/>
<evidence type="ECO:0000313" key="2">
    <source>
        <dbReference type="Proteomes" id="UP000504603"/>
    </source>
</evidence>
<dbReference type="PANTHER" id="PTHR36312">
    <property type="entry name" value="THIONIN-LIKE PROTEIN 1"/>
    <property type="match status" value="1"/>
</dbReference>
<dbReference type="OrthoDB" id="653285at2759"/>
<organism evidence="2 3">
    <name type="scientific">Momordica charantia</name>
    <name type="common">Bitter gourd</name>
    <name type="synonym">Balsam pear</name>
    <dbReference type="NCBI Taxonomy" id="3673"/>
    <lineage>
        <taxon>Eukaryota</taxon>
        <taxon>Viridiplantae</taxon>
        <taxon>Streptophyta</taxon>
        <taxon>Embryophyta</taxon>
        <taxon>Tracheophyta</taxon>
        <taxon>Spermatophyta</taxon>
        <taxon>Magnoliopsida</taxon>
        <taxon>eudicotyledons</taxon>
        <taxon>Gunneridae</taxon>
        <taxon>Pentapetalae</taxon>
        <taxon>rosids</taxon>
        <taxon>fabids</taxon>
        <taxon>Cucurbitales</taxon>
        <taxon>Cucurbitaceae</taxon>
        <taxon>Momordiceae</taxon>
        <taxon>Momordica</taxon>
    </lineage>
</organism>
<feature type="signal peptide" evidence="1">
    <location>
        <begin position="1"/>
        <end position="29"/>
    </location>
</feature>
<name>A0A6J1CW29_MOMCH</name>
<gene>
    <name evidence="3" type="primary">LOC111015320</name>
</gene>
<evidence type="ECO:0000256" key="1">
    <source>
        <dbReference type="SAM" id="SignalP"/>
    </source>
</evidence>
<dbReference type="RefSeq" id="XP_022146010.1">
    <property type="nucleotide sequence ID" value="XM_022290318.1"/>
</dbReference>
<feature type="chain" id="PRO_5026669455" evidence="1">
    <location>
        <begin position="30"/>
        <end position="126"/>
    </location>
</feature>
<reference evidence="3" key="1">
    <citation type="submission" date="2025-08" db="UniProtKB">
        <authorList>
            <consortium name="RefSeq"/>
        </authorList>
    </citation>
    <scope>IDENTIFICATION</scope>
    <source>
        <strain evidence="3">OHB3-1</strain>
    </source>
</reference>
<dbReference type="GeneID" id="111015320"/>
<keyword evidence="1" id="KW-0732">Signal</keyword>
<dbReference type="PANTHER" id="PTHR36312:SF1">
    <property type="entry name" value="OS01G0594500 PROTEIN"/>
    <property type="match status" value="1"/>
</dbReference>
<dbReference type="Proteomes" id="UP000504603">
    <property type="component" value="Unplaced"/>
</dbReference>